<dbReference type="PANTHER" id="PTHR36439">
    <property type="entry name" value="BLL4334 PROTEIN"/>
    <property type="match status" value="1"/>
</dbReference>
<proteinExistence type="predicted"/>
<dbReference type="AlphaFoldDB" id="A0A848QHF6"/>
<evidence type="ECO:0000313" key="2">
    <source>
        <dbReference type="Proteomes" id="UP000561181"/>
    </source>
</evidence>
<evidence type="ECO:0000313" key="1">
    <source>
        <dbReference type="EMBL" id="NMW32072.1"/>
    </source>
</evidence>
<dbReference type="Proteomes" id="UP000561181">
    <property type="component" value="Unassembled WGS sequence"/>
</dbReference>
<name>A0A848QHF6_9SPHN</name>
<reference evidence="1 2" key="1">
    <citation type="submission" date="2020-04" db="EMBL/GenBank/DDBJ databases">
        <authorList>
            <person name="Liu A."/>
        </authorList>
    </citation>
    <scope>NUCLEOTIDE SEQUENCE [LARGE SCALE GENOMIC DNA]</scope>
    <source>
        <strain evidence="1 2">RZ02</strain>
    </source>
</reference>
<organism evidence="1 2">
    <name type="scientific">Pontixanthobacter rizhaonensis</name>
    <dbReference type="NCBI Taxonomy" id="2730337"/>
    <lineage>
        <taxon>Bacteria</taxon>
        <taxon>Pseudomonadati</taxon>
        <taxon>Pseudomonadota</taxon>
        <taxon>Alphaproteobacteria</taxon>
        <taxon>Sphingomonadales</taxon>
        <taxon>Erythrobacteraceae</taxon>
        <taxon>Pontixanthobacter</taxon>
    </lineage>
</organism>
<dbReference type="SUPFAM" id="SSF160379">
    <property type="entry name" value="SP0830-like"/>
    <property type="match status" value="1"/>
</dbReference>
<sequence>MPRFVAFLGSINVGSNKLLMDDLRHVLRYEDFDDVETVAASGNVLFTHPECPSEGLAEKMAWIIHDEFDIESFVAVRTRAEVEAIIAENPFGPDKDNGGEEKFVHTIFLEGTPGEHQVKALIMDHEGRGQERIAAGTNALHVDYVDGVGRSNLTGDFIERRLGLRGTARNMRSLKRVVSKLEELEQADG</sequence>
<dbReference type="Gene3D" id="3.30.70.1280">
    <property type="entry name" value="SP0830-like domains"/>
    <property type="match status" value="1"/>
</dbReference>
<keyword evidence="2" id="KW-1185">Reference proteome</keyword>
<dbReference type="PANTHER" id="PTHR36439:SF1">
    <property type="entry name" value="DUF1697 DOMAIN-CONTAINING PROTEIN"/>
    <property type="match status" value="1"/>
</dbReference>
<comment type="caution">
    <text evidence="1">The sequence shown here is derived from an EMBL/GenBank/DDBJ whole genome shotgun (WGS) entry which is preliminary data.</text>
</comment>
<accession>A0A848QHF6</accession>
<protein>
    <submittedName>
        <fullName evidence="1">DUF1697 domain-containing protein</fullName>
    </submittedName>
</protein>
<dbReference type="PIRSF" id="PIRSF008502">
    <property type="entry name" value="UCP008502"/>
    <property type="match status" value="1"/>
</dbReference>
<dbReference type="InterPro" id="IPR012545">
    <property type="entry name" value="DUF1697"/>
</dbReference>
<dbReference type="Pfam" id="PF08002">
    <property type="entry name" value="DUF1697"/>
    <property type="match status" value="1"/>
</dbReference>
<dbReference type="RefSeq" id="WP_170012408.1">
    <property type="nucleotide sequence ID" value="NZ_JABCRE010000003.1"/>
</dbReference>
<dbReference type="EMBL" id="JABCRE010000003">
    <property type="protein sequence ID" value="NMW32072.1"/>
    <property type="molecule type" value="Genomic_DNA"/>
</dbReference>
<gene>
    <name evidence="1" type="ORF">HKD42_08365</name>
</gene>